<keyword evidence="1" id="KW-1133">Transmembrane helix</keyword>
<gene>
    <name evidence="2" type="ORF">MM415B05544_0002</name>
</gene>
<protein>
    <submittedName>
        <fullName evidence="2">Uncharacterized protein</fullName>
    </submittedName>
</protein>
<evidence type="ECO:0000313" key="2">
    <source>
        <dbReference type="EMBL" id="QJA95206.1"/>
    </source>
</evidence>
<evidence type="ECO:0000256" key="1">
    <source>
        <dbReference type="SAM" id="Phobius"/>
    </source>
</evidence>
<proteinExistence type="predicted"/>
<dbReference type="EMBL" id="MT143295">
    <property type="protein sequence ID" value="QJA95206.1"/>
    <property type="molecule type" value="Genomic_DNA"/>
</dbReference>
<keyword evidence="1" id="KW-0472">Membrane</keyword>
<reference evidence="2" key="1">
    <citation type="submission" date="2020-03" db="EMBL/GenBank/DDBJ databases">
        <title>The deep terrestrial virosphere.</title>
        <authorList>
            <person name="Holmfeldt K."/>
            <person name="Nilsson E."/>
            <person name="Simone D."/>
            <person name="Lopez-Fernandez M."/>
            <person name="Wu X."/>
            <person name="de Brujin I."/>
            <person name="Lundin D."/>
            <person name="Andersson A."/>
            <person name="Bertilsson S."/>
            <person name="Dopson M."/>
        </authorList>
    </citation>
    <scope>NUCLEOTIDE SEQUENCE</scope>
    <source>
        <strain evidence="2">MM415B05544</strain>
    </source>
</reference>
<organism evidence="2">
    <name type="scientific">viral metagenome</name>
    <dbReference type="NCBI Taxonomy" id="1070528"/>
    <lineage>
        <taxon>unclassified sequences</taxon>
        <taxon>metagenomes</taxon>
        <taxon>organismal metagenomes</taxon>
    </lineage>
</organism>
<sequence length="83" mass="9637">MINNNGKSWAIKWLLGILFTVIFTILSTHVSYTIANDKESRLRDDAIKDKLEIALCDARKERKEINQKLTEILIAIEHLKKEN</sequence>
<dbReference type="AlphaFoldDB" id="A0A6M3LIS0"/>
<accession>A0A6M3LIS0</accession>
<name>A0A6M3LIS0_9ZZZZ</name>
<keyword evidence="1" id="KW-0812">Transmembrane</keyword>
<feature type="transmembrane region" description="Helical" evidence="1">
    <location>
        <begin position="13"/>
        <end position="35"/>
    </location>
</feature>